<dbReference type="Proteomes" id="UP000321362">
    <property type="component" value="Chromosome"/>
</dbReference>
<dbReference type="OrthoDB" id="944318at2"/>
<dbReference type="KEGG" id="mgk:FSB76_25770"/>
<dbReference type="RefSeq" id="WP_147058548.1">
    <property type="nucleotide sequence ID" value="NZ_CP042437.1"/>
</dbReference>
<keyword evidence="2" id="KW-1185">Reference proteome</keyword>
<evidence type="ECO:0000313" key="2">
    <source>
        <dbReference type="Proteomes" id="UP000321362"/>
    </source>
</evidence>
<organism evidence="1 2">
    <name type="scientific">Mucilaginibacter ginsenosidivorax</name>
    <dbReference type="NCBI Taxonomy" id="862126"/>
    <lineage>
        <taxon>Bacteria</taxon>
        <taxon>Pseudomonadati</taxon>
        <taxon>Bacteroidota</taxon>
        <taxon>Sphingobacteriia</taxon>
        <taxon>Sphingobacteriales</taxon>
        <taxon>Sphingobacteriaceae</taxon>
        <taxon>Mucilaginibacter</taxon>
    </lineage>
</organism>
<evidence type="ECO:0008006" key="3">
    <source>
        <dbReference type="Google" id="ProtNLM"/>
    </source>
</evidence>
<dbReference type="PANTHER" id="PTHR35586">
    <property type="entry name" value="SLL1691 PROTEIN"/>
    <property type="match status" value="1"/>
</dbReference>
<accession>A0A5B8W5M1</accession>
<evidence type="ECO:0000313" key="1">
    <source>
        <dbReference type="EMBL" id="QEC79194.1"/>
    </source>
</evidence>
<dbReference type="PANTHER" id="PTHR35586:SF1">
    <property type="entry name" value="SLL1691 PROTEIN"/>
    <property type="match status" value="1"/>
</dbReference>
<protein>
    <recommendedName>
        <fullName evidence="3">Transposase (putative) YhgA-like domain-containing protein</fullName>
    </recommendedName>
</protein>
<gene>
    <name evidence="1" type="ORF">FSB76_25770</name>
</gene>
<sequence length="314" mass="36331">MRRKDDILWKGILEDVFDDFLCFLNPDARDIFDFDKGFEFLDKELEQVFPPETDEYSPKVIDKLVKVFTKSGKEEWILVHIEVQGQYQKDFGSRMFTYFYRILDKYQKPIVAYAIFTEANTKERPDHFALDFMGTSLRYTFNTYKTASQSDEELLGTDNPFALVVLTARAALAGKNLKDSSARDELLLELKLKLAKLLLTRHISKDKIRVLMNFLKYYVRFENPDINTKFEQGVEILTERSATMGIEELLLDRAKQEGIQEGKLKGKLEGIQEGKLKGKHEEAAAIARELKKEGLTVEFIAKATKLSIQEIEKL</sequence>
<proteinExistence type="predicted"/>
<dbReference type="EMBL" id="CP042437">
    <property type="protein sequence ID" value="QEC79194.1"/>
    <property type="molecule type" value="Genomic_DNA"/>
</dbReference>
<dbReference type="AlphaFoldDB" id="A0A5B8W5M1"/>
<name>A0A5B8W5M1_9SPHI</name>
<reference evidence="1 2" key="1">
    <citation type="journal article" date="2013" name="J. Microbiol.">
        <title>Mucilaginibacter ginsenosidivorax sp. nov., with ginsenoside converting activity isolated from sediment.</title>
        <authorList>
            <person name="Kim J.K."/>
            <person name="Choi T.E."/>
            <person name="Liu Q.M."/>
            <person name="Park H.Y."/>
            <person name="Yi T.H."/>
            <person name="Yoon M.H."/>
            <person name="Kim S.C."/>
            <person name="Im W.T."/>
        </authorList>
    </citation>
    <scope>NUCLEOTIDE SEQUENCE [LARGE SCALE GENOMIC DNA]</scope>
    <source>
        <strain evidence="1 2">KHI28</strain>
    </source>
</reference>